<feature type="chain" id="PRO_5018601584" evidence="4">
    <location>
        <begin position="21"/>
        <end position="302"/>
    </location>
</feature>
<dbReference type="EMBL" id="RJUJ01000013">
    <property type="protein sequence ID" value="ROH78135.1"/>
    <property type="molecule type" value="Genomic_DNA"/>
</dbReference>
<comment type="caution">
    <text evidence="6">The sequence shown here is derived from an EMBL/GenBank/DDBJ whole genome shotgun (WGS) entry which is preliminary data.</text>
</comment>
<dbReference type="OrthoDB" id="9785326at2"/>
<accession>A0A3N0UC32</accession>
<dbReference type="GeneID" id="61121689"/>
<feature type="signal peptide" evidence="4">
    <location>
        <begin position="1"/>
        <end position="20"/>
    </location>
</feature>
<dbReference type="Proteomes" id="UP000250186">
    <property type="component" value="Unassembled WGS sequence"/>
</dbReference>
<dbReference type="STRING" id="1172565.AU508_13705"/>
<evidence type="ECO:0000256" key="1">
    <source>
        <dbReference type="ARBA" id="ARBA00010634"/>
    </source>
</evidence>
<keyword evidence="6" id="KW-0449">Lipoprotein</keyword>
<proteinExistence type="inferred from homology"/>
<evidence type="ECO:0000256" key="3">
    <source>
        <dbReference type="SAM" id="MobiDB-lite"/>
    </source>
</evidence>
<dbReference type="Proteomes" id="UP000274511">
    <property type="component" value="Unassembled WGS sequence"/>
</dbReference>
<dbReference type="PANTHER" id="PTHR30035">
    <property type="entry name" value="LIPOPROTEIN VACJ-RELATED"/>
    <property type="match status" value="1"/>
</dbReference>
<evidence type="ECO:0000313" key="8">
    <source>
        <dbReference type="Proteomes" id="UP000274511"/>
    </source>
</evidence>
<reference evidence="6 8" key="2">
    <citation type="submission" date="2018-10" db="EMBL/GenBank/DDBJ databases">
        <title>New species genome.</title>
        <authorList>
            <person name="Li Y."/>
        </authorList>
    </citation>
    <scope>NUCLEOTIDE SEQUENCE [LARGE SCALE GENOMIC DNA]</scope>
    <source>
        <strain evidence="6 8">L6_4B</strain>
    </source>
</reference>
<keyword evidence="7" id="KW-1185">Reference proteome</keyword>
<dbReference type="GO" id="GO:0120010">
    <property type="term" value="P:intermembrane phospholipid transfer"/>
    <property type="evidence" value="ECO:0007669"/>
    <property type="project" value="TreeGrafter"/>
</dbReference>
<organism evidence="6 8">
    <name type="scientific">Lonsdalea populi</name>
    <dbReference type="NCBI Taxonomy" id="1172565"/>
    <lineage>
        <taxon>Bacteria</taxon>
        <taxon>Pseudomonadati</taxon>
        <taxon>Pseudomonadota</taxon>
        <taxon>Gammaproteobacteria</taxon>
        <taxon>Enterobacterales</taxon>
        <taxon>Pectobacteriaceae</taxon>
        <taxon>Lonsdalea</taxon>
    </lineage>
</organism>
<dbReference type="EMBL" id="LUSW01000004">
    <property type="protein sequence ID" value="RAT37177.1"/>
    <property type="molecule type" value="Genomic_DNA"/>
</dbReference>
<evidence type="ECO:0000256" key="2">
    <source>
        <dbReference type="ARBA" id="ARBA00022729"/>
    </source>
</evidence>
<sequence>MNACRLILLTLIVLVNSACASDKVQQKTVASDPSTPIAVGRADKSSSSASDTARVPGREDSTKTGTAAAPNVPRSDENAQADRAALPPTSANRAVPPGPEGSARDPWEGFNRRMHSVNNGIDRYVTRPLAVTYEKVTPESVQSSVTLFFKNLGEPTTAVNHTLQGRPGLGAQSLGRFVVNSTIGIGGLFDPATHIGLSSQSKEDFGQTLATWGWSDSRYLVMPLLGPRTVRDTLSMVGDQPLSPIGYVENSGVAYGLQVMKLVDGRARALPMDEARKQAEDEYILVRDAWMQRRDRQIDQDL</sequence>
<evidence type="ECO:0000313" key="5">
    <source>
        <dbReference type="EMBL" id="RAT37177.1"/>
    </source>
</evidence>
<dbReference type="GO" id="GO:0016020">
    <property type="term" value="C:membrane"/>
    <property type="evidence" value="ECO:0007669"/>
    <property type="project" value="InterPro"/>
</dbReference>
<comment type="similarity">
    <text evidence="1">Belongs to the MlaA family.</text>
</comment>
<dbReference type="AlphaFoldDB" id="A0A3N0UC32"/>
<dbReference type="PRINTS" id="PR01805">
    <property type="entry name" value="VACJLIPOPROT"/>
</dbReference>
<dbReference type="PANTHER" id="PTHR30035:SF3">
    <property type="entry name" value="INTERMEMBRANE PHOSPHOLIPID TRANSPORT SYSTEM LIPOPROTEIN MLAA"/>
    <property type="match status" value="1"/>
</dbReference>
<protein>
    <submittedName>
        <fullName evidence="6">VacJ family lipoprotein</fullName>
    </submittedName>
</protein>
<feature type="region of interest" description="Disordered" evidence="3">
    <location>
        <begin position="22"/>
        <end position="109"/>
    </location>
</feature>
<dbReference type="RefSeq" id="WP_085686108.1">
    <property type="nucleotide sequence ID" value="NZ_CP065534.1"/>
</dbReference>
<evidence type="ECO:0000313" key="7">
    <source>
        <dbReference type="Proteomes" id="UP000250186"/>
    </source>
</evidence>
<evidence type="ECO:0000313" key="6">
    <source>
        <dbReference type="EMBL" id="ROH78135.1"/>
    </source>
</evidence>
<evidence type="ECO:0000256" key="4">
    <source>
        <dbReference type="SAM" id="SignalP"/>
    </source>
</evidence>
<dbReference type="InterPro" id="IPR007428">
    <property type="entry name" value="MlaA"/>
</dbReference>
<dbReference type="Pfam" id="PF04333">
    <property type="entry name" value="MlaA"/>
    <property type="match status" value="1"/>
</dbReference>
<reference evidence="5 7" key="1">
    <citation type="submission" date="2016-02" db="EMBL/GenBank/DDBJ databases">
        <title>Species-wide whole genome sequencing reveals diversity, host range in Lonsdalea quercina.</title>
        <authorList>
            <person name="Li Y."/>
        </authorList>
    </citation>
    <scope>NUCLEOTIDE SEQUENCE [LARGE SCALE GENOMIC DNA]</scope>
    <source>
        <strain evidence="5 7">CFCC 12721</strain>
    </source>
</reference>
<name>A0A3N0UC32_9GAMM</name>
<gene>
    <name evidence="5" type="ORF">AU492_02520</name>
    <name evidence="6" type="ORF">EC392_13140</name>
</gene>
<keyword evidence="2 4" id="KW-0732">Signal</keyword>